<evidence type="ECO:0000256" key="2">
    <source>
        <dbReference type="ARBA" id="ARBA00022692"/>
    </source>
</evidence>
<dbReference type="Pfam" id="PF04116">
    <property type="entry name" value="FA_hydroxylase"/>
    <property type="match status" value="1"/>
</dbReference>
<dbReference type="GO" id="GO:0008610">
    <property type="term" value="P:lipid biosynthetic process"/>
    <property type="evidence" value="ECO:0007669"/>
    <property type="project" value="InterPro"/>
</dbReference>
<reference evidence="7 8" key="1">
    <citation type="journal article" date="2012" name="PLoS Pathog.">
        <title>Diverse lifestyles and strategies of plant pathogenesis encoded in the genomes of eighteen Dothideomycetes fungi.</title>
        <authorList>
            <person name="Ohm R.A."/>
            <person name="Feau N."/>
            <person name="Henrissat B."/>
            <person name="Schoch C.L."/>
            <person name="Horwitz B.A."/>
            <person name="Barry K.W."/>
            <person name="Condon B.J."/>
            <person name="Copeland A.C."/>
            <person name="Dhillon B."/>
            <person name="Glaser F."/>
            <person name="Hesse C.N."/>
            <person name="Kosti I."/>
            <person name="LaButti K."/>
            <person name="Lindquist E.A."/>
            <person name="Lucas S."/>
            <person name="Salamov A.A."/>
            <person name="Bradshaw R.E."/>
            <person name="Ciuffetti L."/>
            <person name="Hamelin R.C."/>
            <person name="Kema G.H.J."/>
            <person name="Lawrence C."/>
            <person name="Scott J.A."/>
            <person name="Spatafora J.W."/>
            <person name="Turgeon B.G."/>
            <person name="de Wit P.J.G.M."/>
            <person name="Zhong S."/>
            <person name="Goodwin S.B."/>
            <person name="Grigoriev I.V."/>
        </authorList>
    </citation>
    <scope>NUCLEOTIDE SEQUENCE [LARGE SCALE GENOMIC DNA]</scope>
    <source>
        <strain evidence="8">C5 / ATCC 48332 / race O</strain>
    </source>
</reference>
<dbReference type="GO" id="GO:0016491">
    <property type="term" value="F:oxidoreductase activity"/>
    <property type="evidence" value="ECO:0007669"/>
    <property type="project" value="InterPro"/>
</dbReference>
<organism evidence="7 8">
    <name type="scientific">Cochliobolus heterostrophus (strain C5 / ATCC 48332 / race O)</name>
    <name type="common">Southern corn leaf blight fungus</name>
    <name type="synonym">Bipolaris maydis</name>
    <dbReference type="NCBI Taxonomy" id="701091"/>
    <lineage>
        <taxon>Eukaryota</taxon>
        <taxon>Fungi</taxon>
        <taxon>Dikarya</taxon>
        <taxon>Ascomycota</taxon>
        <taxon>Pezizomycotina</taxon>
        <taxon>Dothideomycetes</taxon>
        <taxon>Pleosporomycetidae</taxon>
        <taxon>Pleosporales</taxon>
        <taxon>Pleosporineae</taxon>
        <taxon>Pleosporaceae</taxon>
        <taxon>Bipolaris</taxon>
    </lineage>
</organism>
<keyword evidence="3 5" id="KW-1133">Transmembrane helix</keyword>
<evidence type="ECO:0000313" key="8">
    <source>
        <dbReference type="Proteomes" id="UP000016936"/>
    </source>
</evidence>
<evidence type="ECO:0000256" key="3">
    <source>
        <dbReference type="ARBA" id="ARBA00022989"/>
    </source>
</evidence>
<dbReference type="EMBL" id="KB445574">
    <property type="protein sequence ID" value="EMD93182.1"/>
    <property type="molecule type" value="Genomic_DNA"/>
</dbReference>
<dbReference type="HOGENOM" id="CLU_047036_3_1_1"/>
<name>M2UZN8_COCH5</name>
<keyword evidence="2 5" id="KW-0812">Transmembrane</keyword>
<protein>
    <recommendedName>
        <fullName evidence="6">Fatty acid hydroxylase domain-containing protein</fullName>
    </recommendedName>
</protein>
<keyword evidence="4 5" id="KW-0472">Membrane</keyword>
<feature type="transmembrane region" description="Helical" evidence="5">
    <location>
        <begin position="67"/>
        <end position="89"/>
    </location>
</feature>
<comment type="subcellular location">
    <subcellularLocation>
        <location evidence="1">Membrane</location>
    </subcellularLocation>
</comment>
<gene>
    <name evidence="7" type="ORF">COCHEDRAFT_1098084</name>
</gene>
<dbReference type="STRING" id="701091.M2UZN8"/>
<dbReference type="OMA" id="KSHHRFI"/>
<reference evidence="8" key="2">
    <citation type="journal article" date="2013" name="PLoS Genet.">
        <title>Comparative genome structure, secondary metabolite, and effector coding capacity across Cochliobolus pathogens.</title>
        <authorList>
            <person name="Condon B.J."/>
            <person name="Leng Y."/>
            <person name="Wu D."/>
            <person name="Bushley K.E."/>
            <person name="Ohm R.A."/>
            <person name="Otillar R."/>
            <person name="Martin J."/>
            <person name="Schackwitz W."/>
            <person name="Grimwood J."/>
            <person name="MohdZainudin N."/>
            <person name="Xue C."/>
            <person name="Wang R."/>
            <person name="Manning V.A."/>
            <person name="Dhillon B."/>
            <person name="Tu Z.J."/>
            <person name="Steffenson B.J."/>
            <person name="Salamov A."/>
            <person name="Sun H."/>
            <person name="Lowry S."/>
            <person name="LaButti K."/>
            <person name="Han J."/>
            <person name="Copeland A."/>
            <person name="Lindquist E."/>
            <person name="Barry K."/>
            <person name="Schmutz J."/>
            <person name="Baker S.E."/>
            <person name="Ciuffetti L.M."/>
            <person name="Grigoriev I.V."/>
            <person name="Zhong S."/>
            <person name="Turgeon B.G."/>
        </authorList>
    </citation>
    <scope>NUCLEOTIDE SEQUENCE [LARGE SCALE GENOMIC DNA]</scope>
    <source>
        <strain evidence="8">C5 / ATCC 48332 / race O</strain>
    </source>
</reference>
<proteinExistence type="predicted"/>
<evidence type="ECO:0000256" key="5">
    <source>
        <dbReference type="SAM" id="Phobius"/>
    </source>
</evidence>
<dbReference type="GO" id="GO:0005506">
    <property type="term" value="F:iron ion binding"/>
    <property type="evidence" value="ECO:0007669"/>
    <property type="project" value="InterPro"/>
</dbReference>
<dbReference type="GO" id="GO:0016020">
    <property type="term" value="C:membrane"/>
    <property type="evidence" value="ECO:0007669"/>
    <property type="project" value="UniProtKB-SubCell"/>
</dbReference>
<sequence length="285" mass="33163">MNILLDLVDPLVFDSMYGTISHGLRRMLCSGQESFFISGSVHKIVCNSILEPSNWERSGLFRQSTSIFFLILITTIFFYFAFGSLCHGLHFQPALHRKPKWDKEQIKFEIYSSLLVIVNLSLATVPIFLAQIHGYARIYPYMTTTVWYEIAQYPLFFLFSETAMYWLHRMFHAPFLFERTHKDHHRFTSPTAFSAYAFHPIEAFAMSLPVYAYSFLLPMSDVAQLVVFIASNIGPFLLHDNSVPFHLVHHKNTNFNYGQFLPHWDILCGTYREPNTILKAKHVDQ</sequence>
<keyword evidence="8" id="KW-1185">Reference proteome</keyword>
<evidence type="ECO:0000256" key="4">
    <source>
        <dbReference type="ARBA" id="ARBA00023136"/>
    </source>
</evidence>
<evidence type="ECO:0000313" key="7">
    <source>
        <dbReference type="EMBL" id="EMD93182.1"/>
    </source>
</evidence>
<accession>M2UZN8</accession>
<dbReference type="Proteomes" id="UP000016936">
    <property type="component" value="Unassembled WGS sequence"/>
</dbReference>
<feature type="transmembrane region" description="Helical" evidence="5">
    <location>
        <begin position="110"/>
        <end position="130"/>
    </location>
</feature>
<evidence type="ECO:0000259" key="6">
    <source>
        <dbReference type="Pfam" id="PF04116"/>
    </source>
</evidence>
<dbReference type="InterPro" id="IPR006694">
    <property type="entry name" value="Fatty_acid_hydroxylase"/>
</dbReference>
<evidence type="ECO:0000256" key="1">
    <source>
        <dbReference type="ARBA" id="ARBA00004370"/>
    </source>
</evidence>
<dbReference type="InterPro" id="IPR050307">
    <property type="entry name" value="Sterol_Desaturase_Related"/>
</dbReference>
<dbReference type="eggNOG" id="KOG0872">
    <property type="taxonomic scope" value="Eukaryota"/>
</dbReference>
<dbReference type="PANTHER" id="PTHR11863">
    <property type="entry name" value="STEROL DESATURASE"/>
    <property type="match status" value="1"/>
</dbReference>
<dbReference type="AlphaFoldDB" id="M2UZN8"/>
<feature type="domain" description="Fatty acid hydroxylase" evidence="6">
    <location>
        <begin position="155"/>
        <end position="270"/>
    </location>
</feature>